<dbReference type="Gene3D" id="1.10.357.10">
    <property type="entry name" value="Tetracycline Repressor, domain 2"/>
    <property type="match status" value="1"/>
</dbReference>
<evidence type="ECO:0000313" key="6">
    <source>
        <dbReference type="EMBL" id="CQD15020.1"/>
    </source>
</evidence>
<dbReference type="Proteomes" id="UP000199251">
    <property type="component" value="Unassembled WGS sequence"/>
</dbReference>
<dbReference type="InterPro" id="IPR050109">
    <property type="entry name" value="HTH-type_TetR-like_transc_reg"/>
</dbReference>
<dbReference type="Pfam" id="PF00440">
    <property type="entry name" value="TetR_N"/>
    <property type="match status" value="1"/>
</dbReference>
<feature type="domain" description="HTH tetR-type" evidence="5">
    <location>
        <begin position="13"/>
        <end position="73"/>
    </location>
</feature>
<evidence type="ECO:0000259" key="5">
    <source>
        <dbReference type="PROSITE" id="PS50977"/>
    </source>
</evidence>
<keyword evidence="1" id="KW-0805">Transcription regulation</keyword>
<dbReference type="InterPro" id="IPR023772">
    <property type="entry name" value="DNA-bd_HTH_TetR-type_CS"/>
</dbReference>
<evidence type="ECO:0000256" key="2">
    <source>
        <dbReference type="ARBA" id="ARBA00023125"/>
    </source>
</evidence>
<dbReference type="SUPFAM" id="SSF46689">
    <property type="entry name" value="Homeodomain-like"/>
    <property type="match status" value="1"/>
</dbReference>
<reference evidence="6 7" key="1">
    <citation type="submission" date="2015-03" db="EMBL/GenBank/DDBJ databases">
        <authorList>
            <person name="Urmite Genomes"/>
        </authorList>
    </citation>
    <scope>NUCLEOTIDE SEQUENCE [LARGE SCALE GENOMIC DNA]</scope>
    <source>
        <strain evidence="6 7">CSUR P1491</strain>
    </source>
</reference>
<feature type="DNA-binding region" description="H-T-H motif" evidence="4">
    <location>
        <begin position="36"/>
        <end position="55"/>
    </location>
</feature>
<dbReference type="AlphaFoldDB" id="A0A0E3WCM6"/>
<dbReference type="PRINTS" id="PR00455">
    <property type="entry name" value="HTHTETR"/>
</dbReference>
<keyword evidence="2 4" id="KW-0238">DNA-binding</keyword>
<gene>
    <name evidence="6" type="ORF">BN1232_03201</name>
</gene>
<protein>
    <submittedName>
        <fullName evidence="6">TetR family transcriptional regulator</fullName>
    </submittedName>
</protein>
<dbReference type="STRING" id="141349.BN1232_03201"/>
<organism evidence="6 7">
    <name type="scientific">Mycobacterium lentiflavum</name>
    <dbReference type="NCBI Taxonomy" id="141349"/>
    <lineage>
        <taxon>Bacteria</taxon>
        <taxon>Bacillati</taxon>
        <taxon>Actinomycetota</taxon>
        <taxon>Actinomycetes</taxon>
        <taxon>Mycobacteriales</taxon>
        <taxon>Mycobacteriaceae</taxon>
        <taxon>Mycobacterium</taxon>
        <taxon>Mycobacterium simiae complex</taxon>
    </lineage>
</organism>
<dbReference type="GO" id="GO:0000976">
    <property type="term" value="F:transcription cis-regulatory region binding"/>
    <property type="evidence" value="ECO:0007669"/>
    <property type="project" value="TreeGrafter"/>
</dbReference>
<evidence type="ECO:0000256" key="1">
    <source>
        <dbReference type="ARBA" id="ARBA00023015"/>
    </source>
</evidence>
<dbReference type="PROSITE" id="PS01081">
    <property type="entry name" value="HTH_TETR_1"/>
    <property type="match status" value="1"/>
</dbReference>
<proteinExistence type="predicted"/>
<evidence type="ECO:0000313" key="7">
    <source>
        <dbReference type="Proteomes" id="UP000199251"/>
    </source>
</evidence>
<sequence>MRYYNADMSRWEPNAAERLAMAAVELFADRGYDNVTVVEIAERAGLTKRTFFRHFADKREILFRGQDAYRELFAEAIANAPAESTPLEAIGAALAAFAAGFTDDRREFVAKRQAVIDQNSDLKERDLLKAAALTTAIVDALVVRSVTPSTAKLAASIGALALEDAFQRWLQPANRKSLARLAEQGLRQLGTAAQMLC</sequence>
<accession>A0A0E3WCM6</accession>
<keyword evidence="3" id="KW-0804">Transcription</keyword>
<dbReference type="PANTHER" id="PTHR30055">
    <property type="entry name" value="HTH-TYPE TRANSCRIPTIONAL REGULATOR RUTR"/>
    <property type="match status" value="1"/>
</dbReference>
<dbReference type="PROSITE" id="PS50977">
    <property type="entry name" value="HTH_TETR_2"/>
    <property type="match status" value="1"/>
</dbReference>
<name>A0A0E3WCM6_MYCLN</name>
<dbReference type="EMBL" id="CTEE01000001">
    <property type="protein sequence ID" value="CQD15020.1"/>
    <property type="molecule type" value="Genomic_DNA"/>
</dbReference>
<evidence type="ECO:0000256" key="3">
    <source>
        <dbReference type="ARBA" id="ARBA00023163"/>
    </source>
</evidence>
<dbReference type="InterPro" id="IPR009057">
    <property type="entry name" value="Homeodomain-like_sf"/>
</dbReference>
<dbReference type="PANTHER" id="PTHR30055:SF238">
    <property type="entry name" value="MYCOFACTOCIN BIOSYNTHESIS TRANSCRIPTIONAL REGULATOR MFTR-RELATED"/>
    <property type="match status" value="1"/>
</dbReference>
<evidence type="ECO:0000256" key="4">
    <source>
        <dbReference type="PROSITE-ProRule" id="PRU00335"/>
    </source>
</evidence>
<dbReference type="GO" id="GO:0003700">
    <property type="term" value="F:DNA-binding transcription factor activity"/>
    <property type="evidence" value="ECO:0007669"/>
    <property type="project" value="TreeGrafter"/>
</dbReference>
<dbReference type="InterPro" id="IPR001647">
    <property type="entry name" value="HTH_TetR"/>
</dbReference>